<feature type="domain" description="PPIase cyclophilin-type" evidence="2">
    <location>
        <begin position="126"/>
        <end position="256"/>
    </location>
</feature>
<dbReference type="CDD" id="cd00317">
    <property type="entry name" value="cyclophilin"/>
    <property type="match status" value="1"/>
</dbReference>
<feature type="region of interest" description="Disordered" evidence="1">
    <location>
        <begin position="632"/>
        <end position="654"/>
    </location>
</feature>
<dbReference type="OrthoDB" id="408413at2759"/>
<proteinExistence type="predicted"/>
<dbReference type="PANTHER" id="PTHR11071:SF561">
    <property type="entry name" value="PEPTIDYL-PROLYL CIS-TRANS ISOMERASE D-RELATED"/>
    <property type="match status" value="1"/>
</dbReference>
<gene>
    <name evidence="3" type="ORF">PAPOLLO_LOCUS23431</name>
</gene>
<organism evidence="3 4">
    <name type="scientific">Parnassius apollo</name>
    <name type="common">Apollo butterfly</name>
    <name type="synonym">Papilio apollo</name>
    <dbReference type="NCBI Taxonomy" id="110799"/>
    <lineage>
        <taxon>Eukaryota</taxon>
        <taxon>Metazoa</taxon>
        <taxon>Ecdysozoa</taxon>
        <taxon>Arthropoda</taxon>
        <taxon>Hexapoda</taxon>
        <taxon>Insecta</taxon>
        <taxon>Pterygota</taxon>
        <taxon>Neoptera</taxon>
        <taxon>Endopterygota</taxon>
        <taxon>Lepidoptera</taxon>
        <taxon>Glossata</taxon>
        <taxon>Ditrysia</taxon>
        <taxon>Papilionoidea</taxon>
        <taxon>Papilionidae</taxon>
        <taxon>Parnassiinae</taxon>
        <taxon>Parnassini</taxon>
        <taxon>Parnassius</taxon>
        <taxon>Parnassius</taxon>
    </lineage>
</organism>
<evidence type="ECO:0000259" key="2">
    <source>
        <dbReference type="PROSITE" id="PS50072"/>
    </source>
</evidence>
<sequence>MPKKAERNTNPVKFTVIGNRVTEEFIYCVKLVKGVYKYRRKYFDAPTIRGVNGVEWPQVWDDLKVKYGGLAYCLSNQVAVLINDQFLGGKKELKEMIESKYTYHICPDYYNEAIAEFLEYIDTSCLYSDILPRTCENFMRLCKERRGGYAGTPVHRIVKDCWIQCGGFGLKDTQLDCENFIVPHDRRGELCMANDGRHKDCSTQFFVLLQPAPWMEKKYVAFGQLIDGEQTLQTIENVPTWYESPTCEIIIYKAGILNPDCQEIVICKGIHEYIQGHIENLSELGDVLYSDLFKKVFSELEAKQTVKKQTRLQQEDEEKENANGDLNNIRATQRFIRRKEDIEKQIEESDTDNQQHSSTISEQENEEFDVELYESENEYEAEVSLDAPPSLHSKVKPEIPFYIPLTDVPYPGEIDSTHDLKKCNVDRVSFAGDIVKNIAKRVGKFNIFEGARKSELITDEELRRIRVASTDYRTRDEQEKKVRIAPTALTAKTEPSRIRRRPTGYVHVSADSDTDARRRSVLARLYDDVTIKDEPGPILKDYKPMSEMRQKNMFLTFSTNFGPRSDESTREKLNRPSLKIEKPSFDQVMNIQHGKKLERKVSSDYVKTIDQIEQQFEQFENSIRSIEFAKKRPAMSVSQYHKKNQMHQENMEET</sequence>
<dbReference type="AlphaFoldDB" id="A0A8S3XY91"/>
<dbReference type="PROSITE" id="PS50072">
    <property type="entry name" value="CSA_PPIASE_2"/>
    <property type="match status" value="1"/>
</dbReference>
<dbReference type="Pfam" id="PF00160">
    <property type="entry name" value="Pro_isomerase"/>
    <property type="match status" value="1"/>
</dbReference>
<dbReference type="InterPro" id="IPR002130">
    <property type="entry name" value="Cyclophilin-type_PPIase_dom"/>
</dbReference>
<name>A0A8S3XY91_PARAO</name>
<dbReference type="PANTHER" id="PTHR11071">
    <property type="entry name" value="PEPTIDYL-PROLYL CIS-TRANS ISOMERASE"/>
    <property type="match status" value="1"/>
</dbReference>
<dbReference type="GO" id="GO:0003755">
    <property type="term" value="F:peptidyl-prolyl cis-trans isomerase activity"/>
    <property type="evidence" value="ECO:0007669"/>
    <property type="project" value="InterPro"/>
</dbReference>
<protein>
    <submittedName>
        <fullName evidence="3">(apollo) hypothetical protein</fullName>
    </submittedName>
</protein>
<evidence type="ECO:0000313" key="4">
    <source>
        <dbReference type="Proteomes" id="UP000691718"/>
    </source>
</evidence>
<keyword evidence="4" id="KW-1185">Reference proteome</keyword>
<accession>A0A8S3XY91</accession>
<feature type="region of interest" description="Disordered" evidence="1">
    <location>
        <begin position="307"/>
        <end position="330"/>
    </location>
</feature>
<dbReference type="Proteomes" id="UP000691718">
    <property type="component" value="Unassembled WGS sequence"/>
</dbReference>
<dbReference type="GO" id="GO:0005737">
    <property type="term" value="C:cytoplasm"/>
    <property type="evidence" value="ECO:0007669"/>
    <property type="project" value="TreeGrafter"/>
</dbReference>
<feature type="compositionally biased region" description="Polar residues" evidence="1">
    <location>
        <begin position="352"/>
        <end position="362"/>
    </location>
</feature>
<comment type="caution">
    <text evidence="3">The sequence shown here is derived from an EMBL/GenBank/DDBJ whole genome shotgun (WGS) entry which is preliminary data.</text>
</comment>
<reference evidence="3" key="1">
    <citation type="submission" date="2021-04" db="EMBL/GenBank/DDBJ databases">
        <authorList>
            <person name="Tunstrom K."/>
        </authorList>
    </citation>
    <scope>NUCLEOTIDE SEQUENCE</scope>
</reference>
<feature type="region of interest" description="Disordered" evidence="1">
    <location>
        <begin position="345"/>
        <end position="370"/>
    </location>
</feature>
<evidence type="ECO:0000313" key="3">
    <source>
        <dbReference type="EMBL" id="CAG5046017.1"/>
    </source>
</evidence>
<evidence type="ECO:0000256" key="1">
    <source>
        <dbReference type="SAM" id="MobiDB-lite"/>
    </source>
</evidence>
<dbReference type="EMBL" id="CAJQZP010001435">
    <property type="protein sequence ID" value="CAG5046017.1"/>
    <property type="molecule type" value="Genomic_DNA"/>
</dbReference>